<name>A0A9P8WFH4_9HYPO</name>
<dbReference type="SUPFAM" id="SSF53474">
    <property type="entry name" value="alpha/beta-Hydrolases"/>
    <property type="match status" value="1"/>
</dbReference>
<dbReference type="Proteomes" id="UP000777438">
    <property type="component" value="Unassembled WGS sequence"/>
</dbReference>
<dbReference type="Gene3D" id="3.40.50.1820">
    <property type="entry name" value="alpha/beta hydrolase"/>
    <property type="match status" value="1"/>
</dbReference>
<accession>A0A9P8WFH4</accession>
<evidence type="ECO:0000313" key="2">
    <source>
        <dbReference type="Proteomes" id="UP000777438"/>
    </source>
</evidence>
<protein>
    <recommendedName>
        <fullName evidence="3">Serine aminopeptidase S33 domain-containing protein</fullName>
    </recommendedName>
</protein>
<keyword evidence="2" id="KW-1185">Reference proteome</keyword>
<comment type="caution">
    <text evidence="1">The sequence shown here is derived from an EMBL/GenBank/DDBJ whole genome shotgun (WGS) entry which is preliminary data.</text>
</comment>
<reference evidence="1 2" key="1">
    <citation type="journal article" date="2021" name="Nat. Commun.">
        <title>Genetic determinants of endophytism in the Arabidopsis root mycobiome.</title>
        <authorList>
            <person name="Mesny F."/>
            <person name="Miyauchi S."/>
            <person name="Thiergart T."/>
            <person name="Pickel B."/>
            <person name="Atanasova L."/>
            <person name="Karlsson M."/>
            <person name="Huettel B."/>
            <person name="Barry K.W."/>
            <person name="Haridas S."/>
            <person name="Chen C."/>
            <person name="Bauer D."/>
            <person name="Andreopoulos W."/>
            <person name="Pangilinan J."/>
            <person name="LaButti K."/>
            <person name="Riley R."/>
            <person name="Lipzen A."/>
            <person name="Clum A."/>
            <person name="Drula E."/>
            <person name="Henrissat B."/>
            <person name="Kohler A."/>
            <person name="Grigoriev I.V."/>
            <person name="Martin F.M."/>
            <person name="Hacquard S."/>
        </authorList>
    </citation>
    <scope>NUCLEOTIDE SEQUENCE [LARGE SCALE GENOMIC DNA]</scope>
    <source>
        <strain evidence="1 2">MPI-CAGE-CH-0241</strain>
    </source>
</reference>
<proteinExistence type="predicted"/>
<evidence type="ECO:0000313" key="1">
    <source>
        <dbReference type="EMBL" id="KAH6898032.1"/>
    </source>
</evidence>
<dbReference type="EMBL" id="JAGPYM010000002">
    <property type="protein sequence ID" value="KAH6898032.1"/>
    <property type="molecule type" value="Genomic_DNA"/>
</dbReference>
<evidence type="ECO:0008006" key="3">
    <source>
        <dbReference type="Google" id="ProtNLM"/>
    </source>
</evidence>
<dbReference type="InterPro" id="IPR029058">
    <property type="entry name" value="AB_hydrolase_fold"/>
</dbReference>
<organism evidence="1 2">
    <name type="scientific">Thelonectria olida</name>
    <dbReference type="NCBI Taxonomy" id="1576542"/>
    <lineage>
        <taxon>Eukaryota</taxon>
        <taxon>Fungi</taxon>
        <taxon>Dikarya</taxon>
        <taxon>Ascomycota</taxon>
        <taxon>Pezizomycotina</taxon>
        <taxon>Sordariomycetes</taxon>
        <taxon>Hypocreomycetidae</taxon>
        <taxon>Hypocreales</taxon>
        <taxon>Nectriaceae</taxon>
        <taxon>Thelonectria</taxon>
    </lineage>
</organism>
<gene>
    <name evidence="1" type="ORF">B0T10DRAFT_471720</name>
</gene>
<dbReference type="AlphaFoldDB" id="A0A9P8WFH4"/>
<sequence length="327" mass="35950">MELPQTTQVTEVETCDNSHTSSSAHALHRLLLPLTHLSHRSFFPGNAGHINYDRLCRGRDELPPKTDKITTQIGTVVGFHEYTNENSQSNVIVILAHGNTRPTRFMKDLLSSLLDCNIKAVVGRDFVGYDTSSQVPFHNGALEIAAHANDTAILDKMTDKYPDCQFILCGRSVGTFFWAGQLQHPKVIGAIGIVPLTSPVAVIQNMLETSTPALLRHSILRMTDFSGFAHAVAAATFPSNYTSPKLPGFATKGFEIEGIDPGVQGKQVVLFPSQDDELIPKGNVEDLRCRLEKAGCKVELQWTKGGHRALPSPFQLREAVDLILRKE</sequence>
<dbReference type="OrthoDB" id="4298355at2759"/>